<feature type="transmembrane region" description="Helical" evidence="1">
    <location>
        <begin position="12"/>
        <end position="33"/>
    </location>
</feature>
<proteinExistence type="predicted"/>
<dbReference type="eggNOG" id="COG2364">
    <property type="taxonomic scope" value="Bacteria"/>
</dbReference>
<dbReference type="Pfam" id="PF19700">
    <property type="entry name" value="DUF6198"/>
    <property type="match status" value="1"/>
</dbReference>
<keyword evidence="1" id="KW-1133">Transmembrane helix</keyword>
<reference evidence="2 3" key="1">
    <citation type="journal article" date="2012" name="J. Bacteriol.">
        <title>Genome of Bacillus macauensis ZFHKF-1, a Long-Chain-Forming Bacterium.</title>
        <authorList>
            <person name="Cai L."/>
            <person name="Zhang T."/>
        </authorList>
    </citation>
    <scope>NUCLEOTIDE SEQUENCE [LARGE SCALE GENOMIC DNA]</scope>
    <source>
        <strain evidence="2 3">ZFHKF-1</strain>
    </source>
</reference>
<organism evidence="2 3">
    <name type="scientific">Fictibacillus macauensis ZFHKF-1</name>
    <dbReference type="NCBI Taxonomy" id="1196324"/>
    <lineage>
        <taxon>Bacteria</taxon>
        <taxon>Bacillati</taxon>
        <taxon>Bacillota</taxon>
        <taxon>Bacilli</taxon>
        <taxon>Bacillales</taxon>
        <taxon>Fictibacillaceae</taxon>
        <taxon>Fictibacillus</taxon>
    </lineage>
</organism>
<accession>I8UEP7</accession>
<comment type="caution">
    <text evidence="2">The sequence shown here is derived from an EMBL/GenBank/DDBJ whole genome shotgun (WGS) entry which is preliminary data.</text>
</comment>
<feature type="transmembrane region" description="Helical" evidence="1">
    <location>
        <begin position="53"/>
        <end position="75"/>
    </location>
</feature>
<gene>
    <name evidence="2" type="ORF">A374_11160</name>
</gene>
<evidence type="ECO:0000256" key="1">
    <source>
        <dbReference type="SAM" id="Phobius"/>
    </source>
</evidence>
<keyword evidence="1" id="KW-0472">Membrane</keyword>
<protein>
    <recommendedName>
        <fullName evidence="4">YitT family protein</fullName>
    </recommendedName>
</protein>
<dbReference type="Proteomes" id="UP000004080">
    <property type="component" value="Unassembled WGS sequence"/>
</dbReference>
<evidence type="ECO:0008006" key="4">
    <source>
        <dbReference type="Google" id="ProtNLM"/>
    </source>
</evidence>
<feature type="transmembrane region" description="Helical" evidence="1">
    <location>
        <begin position="179"/>
        <end position="200"/>
    </location>
</feature>
<evidence type="ECO:0000313" key="3">
    <source>
        <dbReference type="Proteomes" id="UP000004080"/>
    </source>
</evidence>
<keyword evidence="3" id="KW-1185">Reference proteome</keyword>
<sequence>MKSHSFSIKRSFKRWLVFFGGLLIMAFGITLMIRADLGSAPWDVLHIGLYRHIGLTIGTWSILVGFLIIGATAFITKKPPQLGAFLNMLCVGIFIDGYLMLPFITTPHSTVGAVLMLVAGIVINSIGIGFYISSDCGAGPRDSLMLAVTEVTGYKLARVRLGMEVLVLIVGWLLKGPVFMGTLLFCLSIGMLVGYTLPICKKIVNYWIERSVQNENINKGPIRADHYDGISEKAR</sequence>
<feature type="transmembrane region" description="Helical" evidence="1">
    <location>
        <begin position="153"/>
        <end position="173"/>
    </location>
</feature>
<dbReference type="AlphaFoldDB" id="I8UEP7"/>
<keyword evidence="1" id="KW-0812">Transmembrane</keyword>
<feature type="transmembrane region" description="Helical" evidence="1">
    <location>
        <begin position="110"/>
        <end position="132"/>
    </location>
</feature>
<dbReference type="EMBL" id="AKKV01000026">
    <property type="protein sequence ID" value="EIT85298.1"/>
    <property type="molecule type" value="Genomic_DNA"/>
</dbReference>
<dbReference type="OrthoDB" id="154912at2"/>
<dbReference type="PATRIC" id="fig|1196324.3.peg.2291"/>
<dbReference type="STRING" id="1196324.A374_11160"/>
<evidence type="ECO:0000313" key="2">
    <source>
        <dbReference type="EMBL" id="EIT85298.1"/>
    </source>
</evidence>
<dbReference type="RefSeq" id="WP_007202316.1">
    <property type="nucleotide sequence ID" value="NZ_AKKV01000026.1"/>
</dbReference>
<dbReference type="PANTHER" id="PTHR40078:SF1">
    <property type="entry name" value="INTEGRAL MEMBRANE PROTEIN"/>
    <property type="match status" value="1"/>
</dbReference>
<dbReference type="PANTHER" id="PTHR40078">
    <property type="entry name" value="INTEGRAL MEMBRANE PROTEIN-RELATED"/>
    <property type="match status" value="1"/>
</dbReference>
<name>I8UEP7_9BACL</name>
<dbReference type="InterPro" id="IPR038750">
    <property type="entry name" value="YczE/YyaS-like"/>
</dbReference>
<feature type="transmembrane region" description="Helical" evidence="1">
    <location>
        <begin position="82"/>
        <end position="104"/>
    </location>
</feature>